<name>A0AAW1V884_9CUCU</name>
<keyword evidence="2" id="KW-1185">Reference proteome</keyword>
<accession>A0AAW1V884</accession>
<evidence type="ECO:0000313" key="2">
    <source>
        <dbReference type="Proteomes" id="UP001431783"/>
    </source>
</evidence>
<sequence>MDEFSSHQSECEITSKGFREVYDLKFPEIEGFINISDSSTLPDIHAGRHLTERLKVHRPTELQYISLGSTDSVFRLIFNYERRQKKPSCVIFAKYQELFEVSVLI</sequence>
<dbReference type="Proteomes" id="UP001431783">
    <property type="component" value="Unassembled WGS sequence"/>
</dbReference>
<dbReference type="AlphaFoldDB" id="A0AAW1V884"/>
<protein>
    <submittedName>
        <fullName evidence="1">Uncharacterized protein</fullName>
    </submittedName>
</protein>
<dbReference type="EMBL" id="JARQZJ010000126">
    <property type="protein sequence ID" value="KAK9890905.1"/>
    <property type="molecule type" value="Genomic_DNA"/>
</dbReference>
<organism evidence="1 2">
    <name type="scientific">Henosepilachna vigintioctopunctata</name>
    <dbReference type="NCBI Taxonomy" id="420089"/>
    <lineage>
        <taxon>Eukaryota</taxon>
        <taxon>Metazoa</taxon>
        <taxon>Ecdysozoa</taxon>
        <taxon>Arthropoda</taxon>
        <taxon>Hexapoda</taxon>
        <taxon>Insecta</taxon>
        <taxon>Pterygota</taxon>
        <taxon>Neoptera</taxon>
        <taxon>Endopterygota</taxon>
        <taxon>Coleoptera</taxon>
        <taxon>Polyphaga</taxon>
        <taxon>Cucujiformia</taxon>
        <taxon>Coccinelloidea</taxon>
        <taxon>Coccinellidae</taxon>
        <taxon>Epilachninae</taxon>
        <taxon>Epilachnini</taxon>
        <taxon>Henosepilachna</taxon>
    </lineage>
</organism>
<evidence type="ECO:0000313" key="1">
    <source>
        <dbReference type="EMBL" id="KAK9890905.1"/>
    </source>
</evidence>
<proteinExistence type="predicted"/>
<comment type="caution">
    <text evidence="1">The sequence shown here is derived from an EMBL/GenBank/DDBJ whole genome shotgun (WGS) entry which is preliminary data.</text>
</comment>
<gene>
    <name evidence="1" type="ORF">WA026_012247</name>
</gene>
<reference evidence="1 2" key="1">
    <citation type="submission" date="2023-03" db="EMBL/GenBank/DDBJ databases">
        <title>Genome insight into feeding habits of ladybird beetles.</title>
        <authorList>
            <person name="Li H.-S."/>
            <person name="Huang Y.-H."/>
            <person name="Pang H."/>
        </authorList>
    </citation>
    <scope>NUCLEOTIDE SEQUENCE [LARGE SCALE GENOMIC DNA]</scope>
    <source>
        <strain evidence="1">SYSU_2023b</strain>
        <tissue evidence="1">Whole body</tissue>
    </source>
</reference>